<evidence type="ECO:0000256" key="2">
    <source>
        <dbReference type="ARBA" id="ARBA00022679"/>
    </source>
</evidence>
<dbReference type="InterPro" id="IPR000719">
    <property type="entry name" value="Prot_kinase_dom"/>
</dbReference>
<feature type="domain" description="Protein kinase" evidence="11">
    <location>
        <begin position="81"/>
        <end position="505"/>
    </location>
</feature>
<dbReference type="Gene3D" id="1.10.510.10">
    <property type="entry name" value="Transferase(Phosphotransferase) domain 1"/>
    <property type="match status" value="1"/>
</dbReference>
<feature type="binding site" evidence="9">
    <location>
        <position position="118"/>
    </location>
    <ligand>
        <name>ATP</name>
        <dbReference type="ChEBI" id="CHEBI:30616"/>
    </ligand>
</feature>
<dbReference type="InterPro" id="IPR008271">
    <property type="entry name" value="Ser/Thr_kinase_AS"/>
</dbReference>
<feature type="binding site" evidence="7">
    <location>
        <begin position="248"/>
        <end position="249"/>
    </location>
    <ligand>
        <name>ATP</name>
        <dbReference type="ChEBI" id="CHEBI:30616"/>
    </ligand>
</feature>
<dbReference type="PROSITE" id="PS00107">
    <property type="entry name" value="PROTEIN_KINASE_ATP"/>
    <property type="match status" value="1"/>
</dbReference>
<dbReference type="EMBL" id="HBIB01030082">
    <property type="protein sequence ID" value="CAE0257273.1"/>
    <property type="molecule type" value="Transcribed_RNA"/>
</dbReference>
<dbReference type="GO" id="GO:0005524">
    <property type="term" value="F:ATP binding"/>
    <property type="evidence" value="ECO:0007669"/>
    <property type="project" value="UniProtKB-UniRule"/>
</dbReference>
<reference evidence="12" key="1">
    <citation type="submission" date="2021-01" db="EMBL/GenBank/DDBJ databases">
        <authorList>
            <person name="Corre E."/>
            <person name="Pelletier E."/>
            <person name="Niang G."/>
            <person name="Scheremetjew M."/>
            <person name="Finn R."/>
            <person name="Kale V."/>
            <person name="Holt S."/>
            <person name="Cochrane G."/>
            <person name="Meng A."/>
            <person name="Brown T."/>
            <person name="Cohen L."/>
        </authorList>
    </citation>
    <scope>NUCLEOTIDE SEQUENCE</scope>
    <source>
        <strain evidence="12">NIES-2562</strain>
    </source>
</reference>
<evidence type="ECO:0000256" key="5">
    <source>
        <dbReference type="ARBA" id="ARBA00022840"/>
    </source>
</evidence>
<feature type="region of interest" description="Disordered" evidence="10">
    <location>
        <begin position="425"/>
        <end position="469"/>
    </location>
</feature>
<dbReference type="InterPro" id="IPR030616">
    <property type="entry name" value="Aur-like"/>
</dbReference>
<dbReference type="SUPFAM" id="SSF56112">
    <property type="entry name" value="Protein kinase-like (PK-like)"/>
    <property type="match status" value="1"/>
</dbReference>
<dbReference type="InterPro" id="IPR017441">
    <property type="entry name" value="Protein_kinase_ATP_BS"/>
</dbReference>
<dbReference type="InterPro" id="IPR011009">
    <property type="entry name" value="Kinase-like_dom_sf"/>
</dbReference>
<evidence type="ECO:0000256" key="4">
    <source>
        <dbReference type="ARBA" id="ARBA00022777"/>
    </source>
</evidence>
<dbReference type="Pfam" id="PF00069">
    <property type="entry name" value="Pkinase"/>
    <property type="match status" value="2"/>
</dbReference>
<proteinExistence type="predicted"/>
<keyword evidence="4" id="KW-0418">Kinase</keyword>
<dbReference type="PROSITE" id="PS00108">
    <property type="entry name" value="PROTEIN_KINASE_ST"/>
    <property type="match status" value="1"/>
</dbReference>
<evidence type="ECO:0000256" key="10">
    <source>
        <dbReference type="SAM" id="MobiDB-lite"/>
    </source>
</evidence>
<evidence type="ECO:0000256" key="7">
    <source>
        <dbReference type="PIRSR" id="PIRSR630616-2"/>
    </source>
</evidence>
<evidence type="ECO:0000256" key="3">
    <source>
        <dbReference type="ARBA" id="ARBA00022741"/>
    </source>
</evidence>
<feature type="binding site" evidence="7">
    <location>
        <position position="295"/>
    </location>
    <ligand>
        <name>ATP</name>
        <dbReference type="ChEBI" id="CHEBI:30616"/>
    </ligand>
</feature>
<feature type="cross-link" description="Glycyl lysine isopeptide (Lys-Gly) (interchain with G-Cter in SUMO2)" evidence="8">
    <location>
        <position position="246"/>
    </location>
</feature>
<organism evidence="12">
    <name type="scientific">Palpitomonas bilix</name>
    <dbReference type="NCBI Taxonomy" id="652834"/>
    <lineage>
        <taxon>Eukaryota</taxon>
        <taxon>Eukaryota incertae sedis</taxon>
    </lineage>
</organism>
<dbReference type="PROSITE" id="PS50011">
    <property type="entry name" value="PROTEIN_KINASE_DOM"/>
    <property type="match status" value="1"/>
</dbReference>
<feature type="active site" description="Proton acceptor" evidence="6">
    <location>
        <position position="244"/>
    </location>
</feature>
<dbReference type="AlphaFoldDB" id="A0A7S3GAZ8"/>
<accession>A0A7S3GAZ8</accession>
<evidence type="ECO:0000256" key="9">
    <source>
        <dbReference type="PROSITE-ProRule" id="PRU10141"/>
    </source>
</evidence>
<evidence type="ECO:0000256" key="1">
    <source>
        <dbReference type="ARBA" id="ARBA00022527"/>
    </source>
</evidence>
<gene>
    <name evidence="12" type="ORF">PBIL07802_LOCUS19532</name>
</gene>
<keyword evidence="5 7" id="KW-0067">ATP-binding</keyword>
<evidence type="ECO:0000256" key="8">
    <source>
        <dbReference type="PIRSR" id="PIRSR630616-3"/>
    </source>
</evidence>
<evidence type="ECO:0000256" key="6">
    <source>
        <dbReference type="PIRSR" id="PIRSR630616-1"/>
    </source>
</evidence>
<dbReference type="PANTHER" id="PTHR24350">
    <property type="entry name" value="SERINE/THREONINE-PROTEIN KINASE IAL-RELATED"/>
    <property type="match status" value="1"/>
</dbReference>
<dbReference type="GO" id="GO:0004674">
    <property type="term" value="F:protein serine/threonine kinase activity"/>
    <property type="evidence" value="ECO:0007669"/>
    <property type="project" value="UniProtKB-KW"/>
</dbReference>
<feature type="compositionally biased region" description="Low complexity" evidence="10">
    <location>
        <begin position="427"/>
        <end position="440"/>
    </location>
</feature>
<keyword evidence="3 7" id="KW-0547">Nucleotide-binding</keyword>
<sequence>MGCAVGTQKLQGVPITLVHSCHTLQLHEHTDKVPVDEFSALEQVEEAPRSDDNEDFSLPPLRDAQGRLLCHPQRTFQSIFRMSRREVGSGSFGVVFLARRRQIGKKGKSENSKEVAVKLVEMEIPPVALNTKNPILLDTLMKVPEHLTREESNKLDMLHREIEIQASVHNDFILPVEAIFYNYEAGILAIAIVLQYANGGTLNEFLEKRTQDSIPLTLPESKTLVRGLLKGIAFLHDQKIVHRDLKPENILLHYPEKGSRTFTSELDVRTANESLSEKELSEFACAALPKPLIADFGLATQLRKLMRTFCGTIDYLSPEPIASRHFEGGIRDVLAVKEKETDLHQDTEASQAASGTMRNEEIDASCLRSYIQKKDRVPYSEQCDMWSFGVLAFETITGVHPFRSRRREATMRNILRANVKWPRWSDLSPSSPLARSRSASRVGQESHTSSAQDSRDDSSSAHDEDRCDDPRDTLPAVFVDFFNKLLVLDPEERLTAQQALDHPFLCLDED</sequence>
<name>A0A7S3GAZ8_9EUKA</name>
<feature type="compositionally biased region" description="Basic and acidic residues" evidence="10">
    <location>
        <begin position="453"/>
        <end position="469"/>
    </location>
</feature>
<protein>
    <recommendedName>
        <fullName evidence="11">Protein kinase domain-containing protein</fullName>
    </recommendedName>
</protein>
<evidence type="ECO:0000259" key="11">
    <source>
        <dbReference type="PROSITE" id="PS50011"/>
    </source>
</evidence>
<evidence type="ECO:0000313" key="12">
    <source>
        <dbReference type="EMBL" id="CAE0257273.1"/>
    </source>
</evidence>
<keyword evidence="1" id="KW-0723">Serine/threonine-protein kinase</keyword>
<keyword evidence="2" id="KW-0808">Transferase</keyword>
<dbReference type="Gene3D" id="3.30.200.20">
    <property type="entry name" value="Phosphorylase Kinase, domain 1"/>
    <property type="match status" value="1"/>
</dbReference>
<dbReference type="SMART" id="SM00220">
    <property type="entry name" value="S_TKc"/>
    <property type="match status" value="1"/>
</dbReference>